<feature type="signal peptide" evidence="1">
    <location>
        <begin position="1"/>
        <end position="21"/>
    </location>
</feature>
<keyword evidence="1" id="KW-0732">Signal</keyword>
<evidence type="ECO:0000256" key="1">
    <source>
        <dbReference type="SAM" id="SignalP"/>
    </source>
</evidence>
<protein>
    <submittedName>
        <fullName evidence="2">DUF3574 domain-containing protein</fullName>
    </submittedName>
</protein>
<sequence>MNYKSVIGLVCFIMLSGCVNPTNTIHAKTSQPAAIQPQSTGIKMYFGLSIPTGGVVTPQQWQQFESNQVANTFTGFSVADSVGYYKGKKEHAKVITIYNASAADIKAANKLGKQYAQLFNQDSVLVVLIDVAQIQFVTKD</sequence>
<reference evidence="2 3" key="1">
    <citation type="submission" date="2023-05" db="EMBL/GenBank/DDBJ databases">
        <title>Pseudoalteromonas ardens sp. nov., Pseudoalteromonas obscura sp. nov., and Pseudoalteromonas umbrosa sp. nov., isolated from the coral Montipora capitata.</title>
        <authorList>
            <person name="Thomas E.M."/>
            <person name="Smith E.M."/>
            <person name="Papke E."/>
            <person name="Shlafstein M.D."/>
            <person name="Oline D.K."/>
            <person name="Videau P."/>
            <person name="Saw J.H."/>
            <person name="Strangman W.K."/>
            <person name="Ushijima B."/>
        </authorList>
    </citation>
    <scope>NUCLEOTIDE SEQUENCE [LARGE SCALE GENOMIC DNA]</scope>
    <source>
        <strain evidence="2 3">P94</strain>
    </source>
</reference>
<comment type="caution">
    <text evidence="2">The sequence shown here is derived from an EMBL/GenBank/DDBJ whole genome shotgun (WGS) entry which is preliminary data.</text>
</comment>
<keyword evidence="3" id="KW-1185">Reference proteome</keyword>
<proteinExistence type="predicted"/>
<feature type="chain" id="PRO_5046863164" evidence="1">
    <location>
        <begin position="22"/>
        <end position="140"/>
    </location>
</feature>
<accession>A0ABT7EIV3</accession>
<gene>
    <name evidence="2" type="ORF">QNM18_08020</name>
</gene>
<dbReference type="Proteomes" id="UP001231915">
    <property type="component" value="Unassembled WGS sequence"/>
</dbReference>
<dbReference type="RefSeq" id="WP_284136845.1">
    <property type="nucleotide sequence ID" value="NZ_JASJUT010000003.1"/>
</dbReference>
<evidence type="ECO:0000313" key="3">
    <source>
        <dbReference type="Proteomes" id="UP001231915"/>
    </source>
</evidence>
<name>A0ABT7EIV3_9GAMM</name>
<dbReference type="PROSITE" id="PS51257">
    <property type="entry name" value="PROKAR_LIPOPROTEIN"/>
    <property type="match status" value="1"/>
</dbReference>
<evidence type="ECO:0000313" key="2">
    <source>
        <dbReference type="EMBL" id="MDK2594986.1"/>
    </source>
</evidence>
<dbReference type="Pfam" id="PF12098">
    <property type="entry name" value="DUF3574"/>
    <property type="match status" value="1"/>
</dbReference>
<dbReference type="InterPro" id="IPR021957">
    <property type="entry name" value="DUF3574"/>
</dbReference>
<organism evidence="2 3">
    <name type="scientific">Pseudoalteromonas obscura</name>
    <dbReference type="NCBI Taxonomy" id="3048491"/>
    <lineage>
        <taxon>Bacteria</taxon>
        <taxon>Pseudomonadati</taxon>
        <taxon>Pseudomonadota</taxon>
        <taxon>Gammaproteobacteria</taxon>
        <taxon>Alteromonadales</taxon>
        <taxon>Pseudoalteromonadaceae</taxon>
        <taxon>Pseudoalteromonas</taxon>
    </lineage>
</organism>
<dbReference type="EMBL" id="JASJUT010000003">
    <property type="protein sequence ID" value="MDK2594986.1"/>
    <property type="molecule type" value="Genomic_DNA"/>
</dbReference>